<dbReference type="STRING" id="94869.SAMN04488529_105109"/>
<accession>A0A1H0SLN7</accession>
<name>A0A1H0SLN7_9CLOT</name>
<keyword evidence="1" id="KW-0472">Membrane</keyword>
<keyword evidence="1" id="KW-1133">Transmembrane helix</keyword>
<dbReference type="AlphaFoldDB" id="A0A1H0SLN7"/>
<organism evidence="2 3">
    <name type="scientific">Clostridium gasigenes</name>
    <dbReference type="NCBI Taxonomy" id="94869"/>
    <lineage>
        <taxon>Bacteria</taxon>
        <taxon>Bacillati</taxon>
        <taxon>Bacillota</taxon>
        <taxon>Clostridia</taxon>
        <taxon>Eubacteriales</taxon>
        <taxon>Clostridiaceae</taxon>
        <taxon>Clostridium</taxon>
    </lineage>
</organism>
<dbReference type="RefSeq" id="WP_089969196.1">
    <property type="nucleotide sequence ID" value="NZ_FNJM01000005.1"/>
</dbReference>
<gene>
    <name evidence="2" type="ORF">SAMN04488529_105109</name>
</gene>
<keyword evidence="3" id="KW-1185">Reference proteome</keyword>
<proteinExistence type="predicted"/>
<protein>
    <submittedName>
        <fullName evidence="2">Uncharacterized protein</fullName>
    </submittedName>
</protein>
<evidence type="ECO:0000313" key="2">
    <source>
        <dbReference type="EMBL" id="SDP42643.1"/>
    </source>
</evidence>
<evidence type="ECO:0000256" key="1">
    <source>
        <dbReference type="SAM" id="Phobius"/>
    </source>
</evidence>
<sequence length="331" mass="37774">MQDKLKAIIKENQKFILAIITTIMFSLIIVFLISSNTGANKEMKQLKSIGTKISKINHSLSKGIKDLSIDRNKSIEVLSIGATDLKDIPIELSSIKTNYESTSNIKEELASALSTTITLYDYSIYLINDPEKAVIDENIFELTSYKDDCLNTYKLLTNQGIDISFSDDTITFFDNIKNYLNALIKVNKAQNIINSQKQDFIISLKSLIPYLNTLTEDLEPALNKIKEDKRDLQVLIDDIEAKEKIYKDVQIKLLSSSIPDGYGDYYTTLDEFSKLYTPYIESFKTALIFDNSCVDPIKNKKEINNNYKNIFSKYQDVLASYSKFKELLNNL</sequence>
<evidence type="ECO:0000313" key="3">
    <source>
        <dbReference type="Proteomes" id="UP000198597"/>
    </source>
</evidence>
<dbReference type="Proteomes" id="UP000198597">
    <property type="component" value="Unassembled WGS sequence"/>
</dbReference>
<dbReference type="OrthoDB" id="1934233at2"/>
<keyword evidence="1" id="KW-0812">Transmembrane</keyword>
<feature type="transmembrane region" description="Helical" evidence="1">
    <location>
        <begin position="15"/>
        <end position="34"/>
    </location>
</feature>
<dbReference type="EMBL" id="FNJM01000005">
    <property type="protein sequence ID" value="SDP42643.1"/>
    <property type="molecule type" value="Genomic_DNA"/>
</dbReference>
<reference evidence="2 3" key="1">
    <citation type="submission" date="2016-10" db="EMBL/GenBank/DDBJ databases">
        <authorList>
            <person name="de Groot N.N."/>
        </authorList>
    </citation>
    <scope>NUCLEOTIDE SEQUENCE [LARGE SCALE GENOMIC DNA]</scope>
    <source>
        <strain evidence="2 3">DSM 12272</strain>
    </source>
</reference>